<dbReference type="InterPro" id="IPR004553">
    <property type="entry name" value="HMG_CoA_Rdtase_bac-typ"/>
</dbReference>
<evidence type="ECO:0000256" key="2">
    <source>
        <dbReference type="ARBA" id="ARBA00023002"/>
    </source>
</evidence>
<dbReference type="NCBIfam" id="TIGR00532">
    <property type="entry name" value="HMG_CoA_R_NAD"/>
    <property type="match status" value="1"/>
</dbReference>
<dbReference type="SUPFAM" id="SSF56542">
    <property type="entry name" value="Substrate-binding domain of HMG-CoA reductase"/>
    <property type="match status" value="1"/>
</dbReference>
<dbReference type="InterPro" id="IPR009023">
    <property type="entry name" value="HMG_CoA_Rdtase_NAD(P)-bd_sf"/>
</dbReference>
<keyword evidence="2 3" id="KW-0560">Oxidoreductase</keyword>
<dbReference type="AlphaFoldDB" id="D6PC75"/>
<evidence type="ECO:0000256" key="1">
    <source>
        <dbReference type="ARBA" id="ARBA00007661"/>
    </source>
</evidence>
<dbReference type="InterPro" id="IPR023076">
    <property type="entry name" value="HMG_CoA_Rdtase_CS"/>
</dbReference>
<dbReference type="GO" id="GO:0015936">
    <property type="term" value="P:coenzyme A metabolic process"/>
    <property type="evidence" value="ECO:0007669"/>
    <property type="project" value="InterPro"/>
</dbReference>
<sequence>MAKRCLGHGGFSTNNDDPVMIGQIQLLDVENIEQATTNILDAKDELMAFCNDIPSRMIALGGGCKDIEVRQLPTPLGTMLIIHLLVDCRDAMGANAVNTMAERVAPRIEALTGGRAHLRILSNLAGHRLARVSGVFTPEEMASDGTKEDGEAVIEGILQAHAFAVEDPYRAATHNKGVMNAISSVALACGQDWRAIEAGCHAWPTLSNGRYTSMSKWTKDGEGNLVGSMELPMAVGIVGGASKVHPAARANLAILGVETAQELAGIILCAGLAQNLGALRALSTKGIQAGHMKLHAKNMAVSAGAVGDEVDALAARLQAHEGHRTQSLVETWLAEMRQD</sequence>
<dbReference type="Gene3D" id="3.90.770.10">
    <property type="entry name" value="3-hydroxy-3-methylglutaryl-coenzyme A Reductase, Chain A, domain 2"/>
    <property type="match status" value="1"/>
</dbReference>
<evidence type="ECO:0000256" key="3">
    <source>
        <dbReference type="RuleBase" id="RU361219"/>
    </source>
</evidence>
<dbReference type="PANTHER" id="PTHR10572:SF24">
    <property type="entry name" value="3-HYDROXY-3-METHYLGLUTARYL-COENZYME A REDUCTASE"/>
    <property type="match status" value="1"/>
</dbReference>
<proteinExistence type="inferred from homology"/>
<dbReference type="GO" id="GO:0004420">
    <property type="term" value="F:hydroxymethylglutaryl-CoA reductase (NADPH) activity"/>
    <property type="evidence" value="ECO:0007669"/>
    <property type="project" value="InterPro"/>
</dbReference>
<dbReference type="PANTHER" id="PTHR10572">
    <property type="entry name" value="3-HYDROXY-3-METHYLGLUTARYL-COENZYME A REDUCTASE"/>
    <property type="match status" value="1"/>
</dbReference>
<dbReference type="Pfam" id="PF00368">
    <property type="entry name" value="HMG-CoA_red"/>
    <property type="match status" value="1"/>
</dbReference>
<reference evidence="4" key="1">
    <citation type="journal article" date="2010" name="ISME J.">
        <title>Metagenome of the Mediterranean deep chlorophyll maximum studied by direct and fosmid library 454 pyrosequencing.</title>
        <authorList>
            <person name="Ghai R."/>
            <person name="Martin-Cuadrado A.B."/>
            <person name="Molto A.G."/>
            <person name="Heredia I.G."/>
            <person name="Cabrera R."/>
            <person name="Martin J."/>
            <person name="Verdu M."/>
            <person name="Deschamps P."/>
            <person name="Moreira D."/>
            <person name="Lopez-Garcia P."/>
            <person name="Mira A."/>
            <person name="Rodriguez-Valera F."/>
        </authorList>
    </citation>
    <scope>NUCLEOTIDE SEQUENCE</scope>
</reference>
<dbReference type="InterPro" id="IPR023074">
    <property type="entry name" value="HMG_CoA_Rdtase_cat_sf"/>
</dbReference>
<organism evidence="4">
    <name type="scientific">uncultured archaeon MedDCM-OCT-S09-C50</name>
    <dbReference type="NCBI Taxonomy" id="743102"/>
    <lineage>
        <taxon>Archaea</taxon>
        <taxon>environmental samples</taxon>
    </lineage>
</organism>
<dbReference type="InterPro" id="IPR009029">
    <property type="entry name" value="HMG_CoA_Rdtase_sub-bd_dom_sf"/>
</dbReference>
<name>D6PC75_9ARCH</name>
<comment type="similarity">
    <text evidence="1 3">Belongs to the HMG-CoA reductase family.</text>
</comment>
<dbReference type="InterPro" id="IPR002202">
    <property type="entry name" value="HMG_CoA_Rdtase"/>
</dbReference>
<evidence type="ECO:0000313" key="4">
    <source>
        <dbReference type="EMBL" id="ADD93326.1"/>
    </source>
</evidence>
<dbReference type="Gene3D" id="1.10.8.660">
    <property type="match status" value="1"/>
</dbReference>
<accession>D6PC75</accession>
<protein>
    <recommendedName>
        <fullName evidence="3">3-hydroxy-3-methylglutaryl coenzyme A reductase</fullName>
        <shortName evidence="3">HMG-CoA reductase</shortName>
    </recommendedName>
</protein>
<dbReference type="EMBL" id="GU942976">
    <property type="protein sequence ID" value="ADD93326.1"/>
    <property type="molecule type" value="Genomic_DNA"/>
</dbReference>
<dbReference type="SUPFAM" id="SSF55035">
    <property type="entry name" value="NAD-binding domain of HMG-CoA reductase"/>
    <property type="match status" value="1"/>
</dbReference>
<dbReference type="PROSITE" id="PS50065">
    <property type="entry name" value="HMG_COA_REDUCTASE_4"/>
    <property type="match status" value="1"/>
</dbReference>
<dbReference type="PROSITE" id="PS00066">
    <property type="entry name" value="HMG_COA_REDUCTASE_1"/>
    <property type="match status" value="1"/>
</dbReference>